<evidence type="ECO:0000313" key="2">
    <source>
        <dbReference type="EMBL" id="KAH3787619.1"/>
    </source>
</evidence>
<dbReference type="Proteomes" id="UP000828390">
    <property type="component" value="Unassembled WGS sequence"/>
</dbReference>
<evidence type="ECO:0000256" key="1">
    <source>
        <dbReference type="SAM" id="Phobius"/>
    </source>
</evidence>
<feature type="transmembrane region" description="Helical" evidence="1">
    <location>
        <begin position="20"/>
        <end position="43"/>
    </location>
</feature>
<comment type="caution">
    <text evidence="2">The sequence shown here is derived from an EMBL/GenBank/DDBJ whole genome shotgun (WGS) entry which is preliminary data.</text>
</comment>
<organism evidence="2 3">
    <name type="scientific">Dreissena polymorpha</name>
    <name type="common">Zebra mussel</name>
    <name type="synonym">Mytilus polymorpha</name>
    <dbReference type="NCBI Taxonomy" id="45954"/>
    <lineage>
        <taxon>Eukaryota</taxon>
        <taxon>Metazoa</taxon>
        <taxon>Spiralia</taxon>
        <taxon>Lophotrochozoa</taxon>
        <taxon>Mollusca</taxon>
        <taxon>Bivalvia</taxon>
        <taxon>Autobranchia</taxon>
        <taxon>Heteroconchia</taxon>
        <taxon>Euheterodonta</taxon>
        <taxon>Imparidentia</taxon>
        <taxon>Neoheterodontei</taxon>
        <taxon>Myida</taxon>
        <taxon>Dreissenoidea</taxon>
        <taxon>Dreissenidae</taxon>
        <taxon>Dreissena</taxon>
    </lineage>
</organism>
<proteinExistence type="predicted"/>
<sequence length="141" mass="16558">MPKRVVSFVIVVSYVMWYDMGWVLSYVIYVIGIIIKYNVIYFIEVLIRKYVILGFISKYVIYVIYVIEVGLNGKYVIVVGFKKGLKRKNYVWVLKYVIEVGFISKYVIQGFALHPLAAPWTPSKSFNIPPHPRNQKSWNRP</sequence>
<dbReference type="EMBL" id="JAIWYP010000008">
    <property type="protein sequence ID" value="KAH3787619.1"/>
    <property type="molecule type" value="Genomic_DNA"/>
</dbReference>
<name>A0A9D4EXR7_DREPO</name>
<reference evidence="2" key="2">
    <citation type="submission" date="2020-11" db="EMBL/GenBank/DDBJ databases">
        <authorList>
            <person name="McCartney M.A."/>
            <person name="Auch B."/>
            <person name="Kono T."/>
            <person name="Mallez S."/>
            <person name="Becker A."/>
            <person name="Gohl D.M."/>
            <person name="Silverstein K.A.T."/>
            <person name="Koren S."/>
            <person name="Bechman K.B."/>
            <person name="Herman A."/>
            <person name="Abrahante J.E."/>
            <person name="Garbe J."/>
        </authorList>
    </citation>
    <scope>NUCLEOTIDE SEQUENCE</scope>
    <source>
        <strain evidence="2">Duluth1</strain>
        <tissue evidence="2">Whole animal</tissue>
    </source>
</reference>
<evidence type="ECO:0000313" key="3">
    <source>
        <dbReference type="Proteomes" id="UP000828390"/>
    </source>
</evidence>
<keyword evidence="3" id="KW-1185">Reference proteome</keyword>
<reference evidence="2" key="1">
    <citation type="journal article" date="2019" name="bioRxiv">
        <title>The Genome of the Zebra Mussel, Dreissena polymorpha: A Resource for Invasive Species Research.</title>
        <authorList>
            <person name="McCartney M.A."/>
            <person name="Auch B."/>
            <person name="Kono T."/>
            <person name="Mallez S."/>
            <person name="Zhang Y."/>
            <person name="Obille A."/>
            <person name="Becker A."/>
            <person name="Abrahante J.E."/>
            <person name="Garbe J."/>
            <person name="Badalamenti J.P."/>
            <person name="Herman A."/>
            <person name="Mangelson H."/>
            <person name="Liachko I."/>
            <person name="Sullivan S."/>
            <person name="Sone E.D."/>
            <person name="Koren S."/>
            <person name="Silverstein K.A.T."/>
            <person name="Beckman K.B."/>
            <person name="Gohl D.M."/>
        </authorList>
    </citation>
    <scope>NUCLEOTIDE SEQUENCE</scope>
    <source>
        <strain evidence="2">Duluth1</strain>
        <tissue evidence="2">Whole animal</tissue>
    </source>
</reference>
<protein>
    <submittedName>
        <fullName evidence="2">Uncharacterized protein</fullName>
    </submittedName>
</protein>
<keyword evidence="1" id="KW-0812">Transmembrane</keyword>
<feature type="transmembrane region" description="Helical" evidence="1">
    <location>
        <begin position="90"/>
        <end position="108"/>
    </location>
</feature>
<accession>A0A9D4EXR7</accession>
<keyword evidence="1" id="KW-1133">Transmembrane helix</keyword>
<keyword evidence="1" id="KW-0472">Membrane</keyword>
<dbReference type="AlphaFoldDB" id="A0A9D4EXR7"/>
<gene>
    <name evidence="2" type="ORF">DPMN_165745</name>
</gene>
<feature type="transmembrane region" description="Helical" evidence="1">
    <location>
        <begin position="50"/>
        <end position="70"/>
    </location>
</feature>